<dbReference type="EMBL" id="MFEO01000003">
    <property type="protein sequence ID" value="OGE91233.1"/>
    <property type="molecule type" value="Genomic_DNA"/>
</dbReference>
<evidence type="ECO:0008006" key="4">
    <source>
        <dbReference type="Google" id="ProtNLM"/>
    </source>
</evidence>
<feature type="transmembrane region" description="Helical" evidence="1">
    <location>
        <begin position="99"/>
        <end position="120"/>
    </location>
</feature>
<feature type="transmembrane region" description="Helical" evidence="1">
    <location>
        <begin position="45"/>
        <end position="78"/>
    </location>
</feature>
<dbReference type="Proteomes" id="UP000178377">
    <property type="component" value="Unassembled WGS sequence"/>
</dbReference>
<keyword evidence="1" id="KW-1133">Transmembrane helix</keyword>
<dbReference type="STRING" id="1817828.A2722_02000"/>
<feature type="transmembrane region" description="Helical" evidence="1">
    <location>
        <begin position="229"/>
        <end position="249"/>
    </location>
</feature>
<comment type="caution">
    <text evidence="2">The sequence shown here is derived from an EMBL/GenBank/DDBJ whole genome shotgun (WGS) entry which is preliminary data.</text>
</comment>
<feature type="transmembrane region" description="Helical" evidence="1">
    <location>
        <begin position="206"/>
        <end position="224"/>
    </location>
</feature>
<keyword evidence="1" id="KW-0812">Transmembrane</keyword>
<reference evidence="2 3" key="1">
    <citation type="journal article" date="2016" name="Nat. Commun.">
        <title>Thousands of microbial genomes shed light on interconnected biogeochemical processes in an aquifer system.</title>
        <authorList>
            <person name="Anantharaman K."/>
            <person name="Brown C.T."/>
            <person name="Hug L.A."/>
            <person name="Sharon I."/>
            <person name="Castelle C.J."/>
            <person name="Probst A.J."/>
            <person name="Thomas B.C."/>
            <person name="Singh A."/>
            <person name="Wilkins M.J."/>
            <person name="Karaoz U."/>
            <person name="Brodie E.L."/>
            <person name="Williams K.H."/>
            <person name="Hubbard S.S."/>
            <person name="Banfield J.F."/>
        </authorList>
    </citation>
    <scope>NUCLEOTIDE SEQUENCE [LARGE SCALE GENOMIC DNA]</scope>
</reference>
<feature type="transmembrane region" description="Helical" evidence="1">
    <location>
        <begin position="12"/>
        <end position="33"/>
    </location>
</feature>
<protein>
    <recommendedName>
        <fullName evidence="4">Glycosyltransferase RgtA/B/C/D-like domain-containing protein</fullName>
    </recommendedName>
</protein>
<name>A0A1F5PMS5_9BACT</name>
<evidence type="ECO:0000313" key="3">
    <source>
        <dbReference type="Proteomes" id="UP000178377"/>
    </source>
</evidence>
<dbReference type="AlphaFoldDB" id="A0A1F5PMS5"/>
<feature type="transmembrane region" description="Helical" evidence="1">
    <location>
        <begin position="255"/>
        <end position="271"/>
    </location>
</feature>
<evidence type="ECO:0000256" key="1">
    <source>
        <dbReference type="SAM" id="Phobius"/>
    </source>
</evidence>
<keyword evidence="1" id="KW-0472">Membrane</keyword>
<gene>
    <name evidence="2" type="ORF">A2722_02000</name>
</gene>
<proteinExistence type="predicted"/>
<accession>A0A1F5PMS5</accession>
<evidence type="ECO:0000313" key="2">
    <source>
        <dbReference type="EMBL" id="OGE91233.1"/>
    </source>
</evidence>
<organism evidence="2 3">
    <name type="scientific">Candidatus Doudnabacteria bacterium RIFCSPHIGHO2_01_FULL_50_11</name>
    <dbReference type="NCBI Taxonomy" id="1817828"/>
    <lineage>
        <taxon>Bacteria</taxon>
        <taxon>Candidatus Doudnaibacteriota</taxon>
    </lineage>
</organism>
<sequence length="419" mass="48027">MLVIIMTGASLVWATQILTPDLIVTTVLVWYFWILTDPRFPSKRLSIIAGLLGGIAFLAKSYALPFFLIHFSVTCILLRGQYKVAPNTDKARLPRNIIVWLYGLVAFSAVVLPWIMVLSVKYHRLEAGSSGRINHALLRPGLAPLQHPIVSGLWEPPENTLTAWEDPTILPYPVWPRLSVTDRLREYGYIIENNSQVALQLIQYDLLRFSQMGIILLLLTALFARLRKLYWWLLLTIVIYSMGYILTMTTADPRYFWPVLVLIAIFVFSVPENIPLRKEYKVALTLLFFASFSYQSLRDLRYLYWFTEPSTAYQEAADKIRSAYPLSSRVAADNWKEGLYISFFLGNTTQYLGVPSSNTNDGFSHELTSSRIDIFLRFFKTESGKALDSDTAWRQTLKIRLTGADSSAHELEVFERNRL</sequence>